<keyword evidence="2" id="KW-1185">Reference proteome</keyword>
<dbReference type="Proteomes" id="UP000814033">
    <property type="component" value="Unassembled WGS sequence"/>
</dbReference>
<accession>A0ACB8RH84</accession>
<sequence length="81" mass="8306">MIATALASVVHAAPVPSNPSRATADALAARDPSALEVNAGNNQLSAVIAKRLPAPQVLNLSSVPEFLQNLILQEGLAPADR</sequence>
<evidence type="ECO:0000313" key="2">
    <source>
        <dbReference type="Proteomes" id="UP000814033"/>
    </source>
</evidence>
<proteinExistence type="predicted"/>
<protein>
    <submittedName>
        <fullName evidence="1">Uncharacterized protein</fullName>
    </submittedName>
</protein>
<name>A0ACB8RH84_9AGAM</name>
<organism evidence="1 2">
    <name type="scientific">Auriscalpium vulgare</name>
    <dbReference type="NCBI Taxonomy" id="40419"/>
    <lineage>
        <taxon>Eukaryota</taxon>
        <taxon>Fungi</taxon>
        <taxon>Dikarya</taxon>
        <taxon>Basidiomycota</taxon>
        <taxon>Agaricomycotina</taxon>
        <taxon>Agaricomycetes</taxon>
        <taxon>Russulales</taxon>
        <taxon>Auriscalpiaceae</taxon>
        <taxon>Auriscalpium</taxon>
    </lineage>
</organism>
<reference evidence="1" key="2">
    <citation type="journal article" date="2022" name="New Phytol.">
        <title>Evolutionary transition to the ectomycorrhizal habit in the genomes of a hyperdiverse lineage of mushroom-forming fungi.</title>
        <authorList>
            <person name="Looney B."/>
            <person name="Miyauchi S."/>
            <person name="Morin E."/>
            <person name="Drula E."/>
            <person name="Courty P.E."/>
            <person name="Kohler A."/>
            <person name="Kuo A."/>
            <person name="LaButti K."/>
            <person name="Pangilinan J."/>
            <person name="Lipzen A."/>
            <person name="Riley R."/>
            <person name="Andreopoulos W."/>
            <person name="He G."/>
            <person name="Johnson J."/>
            <person name="Nolan M."/>
            <person name="Tritt A."/>
            <person name="Barry K.W."/>
            <person name="Grigoriev I.V."/>
            <person name="Nagy L.G."/>
            <person name="Hibbett D."/>
            <person name="Henrissat B."/>
            <person name="Matheny P.B."/>
            <person name="Labbe J."/>
            <person name="Martin F.M."/>
        </authorList>
    </citation>
    <scope>NUCLEOTIDE SEQUENCE</scope>
    <source>
        <strain evidence="1">FP105234-sp</strain>
    </source>
</reference>
<comment type="caution">
    <text evidence="1">The sequence shown here is derived from an EMBL/GenBank/DDBJ whole genome shotgun (WGS) entry which is preliminary data.</text>
</comment>
<reference evidence="1" key="1">
    <citation type="submission" date="2021-02" db="EMBL/GenBank/DDBJ databases">
        <authorList>
            <consortium name="DOE Joint Genome Institute"/>
            <person name="Ahrendt S."/>
            <person name="Looney B.P."/>
            <person name="Miyauchi S."/>
            <person name="Morin E."/>
            <person name="Drula E."/>
            <person name="Courty P.E."/>
            <person name="Chicoki N."/>
            <person name="Fauchery L."/>
            <person name="Kohler A."/>
            <person name="Kuo A."/>
            <person name="Labutti K."/>
            <person name="Pangilinan J."/>
            <person name="Lipzen A."/>
            <person name="Riley R."/>
            <person name="Andreopoulos W."/>
            <person name="He G."/>
            <person name="Johnson J."/>
            <person name="Barry K.W."/>
            <person name="Grigoriev I.V."/>
            <person name="Nagy L."/>
            <person name="Hibbett D."/>
            <person name="Henrissat B."/>
            <person name="Matheny P.B."/>
            <person name="Labbe J."/>
            <person name="Martin F."/>
        </authorList>
    </citation>
    <scope>NUCLEOTIDE SEQUENCE</scope>
    <source>
        <strain evidence="1">FP105234-sp</strain>
    </source>
</reference>
<evidence type="ECO:0000313" key="1">
    <source>
        <dbReference type="EMBL" id="KAI0043473.1"/>
    </source>
</evidence>
<dbReference type="EMBL" id="MU276017">
    <property type="protein sequence ID" value="KAI0043473.1"/>
    <property type="molecule type" value="Genomic_DNA"/>
</dbReference>
<gene>
    <name evidence="1" type="ORF">FA95DRAFT_1681892</name>
</gene>